<dbReference type="AlphaFoldDB" id="A0AA39WL88"/>
<name>A0AA39WL88_9PEZI</name>
<dbReference type="SUPFAM" id="SSF51569">
    <property type="entry name" value="Aldolase"/>
    <property type="match status" value="1"/>
</dbReference>
<accession>A0AA39WL88</accession>
<evidence type="ECO:0008006" key="6">
    <source>
        <dbReference type="Google" id="ProtNLM"/>
    </source>
</evidence>
<dbReference type="GO" id="GO:0008840">
    <property type="term" value="F:4-hydroxy-tetrahydrodipicolinate synthase activity"/>
    <property type="evidence" value="ECO:0007669"/>
    <property type="project" value="TreeGrafter"/>
</dbReference>
<evidence type="ECO:0000256" key="2">
    <source>
        <dbReference type="PIRSR" id="PIRSR001365-1"/>
    </source>
</evidence>
<dbReference type="PIRSF" id="PIRSF001365">
    <property type="entry name" value="DHDPS"/>
    <property type="match status" value="1"/>
</dbReference>
<comment type="caution">
    <text evidence="4">The sequence shown here is derived from an EMBL/GenBank/DDBJ whole genome shotgun (WGS) entry which is preliminary data.</text>
</comment>
<dbReference type="CDD" id="cd00408">
    <property type="entry name" value="DHDPS-like"/>
    <property type="match status" value="1"/>
</dbReference>
<dbReference type="Pfam" id="PF00701">
    <property type="entry name" value="DHDPS"/>
    <property type="match status" value="1"/>
</dbReference>
<feature type="binding site" evidence="3">
    <location>
        <position position="223"/>
    </location>
    <ligand>
        <name>pyruvate</name>
        <dbReference type="ChEBI" id="CHEBI:15361"/>
    </ligand>
</feature>
<evidence type="ECO:0000256" key="1">
    <source>
        <dbReference type="PIRNR" id="PIRNR001365"/>
    </source>
</evidence>
<comment type="similarity">
    <text evidence="1">Belongs to the DapA family.</text>
</comment>
<dbReference type="PANTHER" id="PTHR12128:SF47">
    <property type="entry name" value="DIHYDRODIPICOLINATE SYNTHASE-RELATED"/>
    <property type="match status" value="1"/>
</dbReference>
<proteinExistence type="inferred from homology"/>
<reference evidence="4" key="1">
    <citation type="submission" date="2023-06" db="EMBL/GenBank/DDBJ databases">
        <title>Genome-scale phylogeny and comparative genomics of the fungal order Sordariales.</title>
        <authorList>
            <consortium name="Lawrence Berkeley National Laboratory"/>
            <person name="Hensen N."/>
            <person name="Bonometti L."/>
            <person name="Westerberg I."/>
            <person name="Brannstrom I.O."/>
            <person name="Guillou S."/>
            <person name="Cros-Aarteil S."/>
            <person name="Calhoun S."/>
            <person name="Haridas S."/>
            <person name="Kuo A."/>
            <person name="Mondo S."/>
            <person name="Pangilinan J."/>
            <person name="Riley R."/>
            <person name="Labutti K."/>
            <person name="Andreopoulos B."/>
            <person name="Lipzen A."/>
            <person name="Chen C."/>
            <person name="Yanf M."/>
            <person name="Daum C."/>
            <person name="Ng V."/>
            <person name="Clum A."/>
            <person name="Steindorff A."/>
            <person name="Ohm R."/>
            <person name="Martin F."/>
            <person name="Silar P."/>
            <person name="Natvig D."/>
            <person name="Lalanne C."/>
            <person name="Gautier V."/>
            <person name="Ament-Velasquez S.L."/>
            <person name="Kruys A."/>
            <person name="Hutchinson M.I."/>
            <person name="Powell A.J."/>
            <person name="Barry K."/>
            <person name="Miller A.N."/>
            <person name="Grigoriev I.V."/>
            <person name="Debuchy R."/>
            <person name="Gladieux P."/>
            <person name="Thoren M.H."/>
            <person name="Johannesson H."/>
        </authorList>
    </citation>
    <scope>NUCLEOTIDE SEQUENCE</scope>
    <source>
        <strain evidence="4">CBS 606.72</strain>
    </source>
</reference>
<dbReference type="PANTHER" id="PTHR12128">
    <property type="entry name" value="DIHYDRODIPICOLINATE SYNTHASE"/>
    <property type="match status" value="1"/>
</dbReference>
<dbReference type="InterPro" id="IPR002220">
    <property type="entry name" value="DapA-like"/>
</dbReference>
<dbReference type="Proteomes" id="UP001175000">
    <property type="component" value="Unassembled WGS sequence"/>
</dbReference>
<sequence length="326" mass="34664">MATPIPPPPPGIWCPAITLFHPDTSALDLPSQARYYSHLSRSGLTGLLILGTNAEPLLLSRAERHSLLSLAKKSCPPDFPLMAGISGHSTSQVLEYLSDAIECGYKWVLVLPPGYFPGLTTAAVVDEFFKDVAGAAEEKGVGTVVYNFPGVCNGVDLSSEDVVRLARGNRGVVGVKLTCGSVAKMTRIVGELEKDEGGKGFVTFGGQSDFLVGGLSVGGSGCVAAFANAVPRTVVRVWELWNEGRREEALRVHRVAALAEGFVKQGGVAAVKYAAGWMQVGRAGVEGAEGLVRMRKPYAELGEDRKKAIREGLREVKEIEDGLWAA</sequence>
<evidence type="ECO:0000313" key="5">
    <source>
        <dbReference type="Proteomes" id="UP001175000"/>
    </source>
</evidence>
<organism evidence="4 5">
    <name type="scientific">Immersiella caudata</name>
    <dbReference type="NCBI Taxonomy" id="314043"/>
    <lineage>
        <taxon>Eukaryota</taxon>
        <taxon>Fungi</taxon>
        <taxon>Dikarya</taxon>
        <taxon>Ascomycota</taxon>
        <taxon>Pezizomycotina</taxon>
        <taxon>Sordariomycetes</taxon>
        <taxon>Sordariomycetidae</taxon>
        <taxon>Sordariales</taxon>
        <taxon>Lasiosphaeriaceae</taxon>
        <taxon>Immersiella</taxon>
    </lineage>
</organism>
<feature type="active site" description="Proton donor/acceptor" evidence="2">
    <location>
        <position position="146"/>
    </location>
</feature>
<keyword evidence="1" id="KW-0456">Lyase</keyword>
<dbReference type="EMBL" id="JAULSU010000005">
    <property type="protein sequence ID" value="KAK0617416.1"/>
    <property type="molecule type" value="Genomic_DNA"/>
</dbReference>
<dbReference type="Gene3D" id="3.20.20.70">
    <property type="entry name" value="Aldolase class I"/>
    <property type="match status" value="1"/>
</dbReference>
<evidence type="ECO:0000256" key="3">
    <source>
        <dbReference type="PIRSR" id="PIRSR001365-2"/>
    </source>
</evidence>
<dbReference type="SMART" id="SM01130">
    <property type="entry name" value="DHDPS"/>
    <property type="match status" value="1"/>
</dbReference>
<keyword evidence="5" id="KW-1185">Reference proteome</keyword>
<dbReference type="InterPro" id="IPR013785">
    <property type="entry name" value="Aldolase_TIM"/>
</dbReference>
<protein>
    <recommendedName>
        <fullName evidence="6">Dihydrodipicolinate synthase</fullName>
    </recommendedName>
</protein>
<gene>
    <name evidence="4" type="ORF">B0T14DRAFT_435347</name>
</gene>
<evidence type="ECO:0000313" key="4">
    <source>
        <dbReference type="EMBL" id="KAK0617416.1"/>
    </source>
</evidence>
<feature type="active site" description="Schiff-base intermediate with substrate" evidence="2">
    <location>
        <position position="176"/>
    </location>
</feature>